<sequence length="176" mass="19784">MPKNVEIKASVPDLPRLLKLAQDLSLKDATVLVQKDIFYKCHNGRLKLRSVKSVEKNHSELIFYERPDQSGPKLSQFHIFPVENADAMDLILGSSIGRRGVVAKTRHLFMVGQTRVHVDQVEGIGDFMELEVMLDKSQTPEDGAVIAQDLMEKLCISPSNLITKAYVDLLAEKQQQ</sequence>
<dbReference type="Gene3D" id="2.40.320.10">
    <property type="entry name" value="Hypothetical Protein Pfu-838710-001"/>
    <property type="match status" value="1"/>
</dbReference>
<dbReference type="InterPro" id="IPR023577">
    <property type="entry name" value="CYTH_domain"/>
</dbReference>
<protein>
    <submittedName>
        <fullName evidence="2">Uncharacterized protein LOC100182215</fullName>
    </submittedName>
</protein>
<gene>
    <name evidence="2" type="primary">LOC100182215</name>
</gene>
<dbReference type="GO" id="GO:0016462">
    <property type="term" value="F:pyrophosphatase activity"/>
    <property type="evidence" value="ECO:0007669"/>
    <property type="project" value="UniProtKB-ARBA"/>
</dbReference>
<dbReference type="PANTHER" id="PTHR21028">
    <property type="entry name" value="SI:CH211-156B7.4"/>
    <property type="match status" value="1"/>
</dbReference>
<proteinExistence type="evidence at transcript level"/>
<dbReference type="PANTHER" id="PTHR21028:SF2">
    <property type="entry name" value="CYTH DOMAIN-CONTAINING PROTEIN"/>
    <property type="match status" value="1"/>
</dbReference>
<dbReference type="InterPro" id="IPR008173">
    <property type="entry name" value="Adenylyl_cyclase_CyaB"/>
</dbReference>
<reference evidence="2" key="1">
    <citation type="submission" date="2020-04" db="EMBL/GenBank/DDBJ databases">
        <authorList>
            <person name="Neveu A P."/>
        </authorList>
    </citation>
    <scope>NUCLEOTIDE SEQUENCE</scope>
    <source>
        <tissue evidence="2">Whole embryo</tissue>
    </source>
</reference>
<name>A0A6F9DGX2_9ASCI</name>
<evidence type="ECO:0000313" key="2">
    <source>
        <dbReference type="EMBL" id="CAB3262714.1"/>
    </source>
</evidence>
<dbReference type="AlphaFoldDB" id="A0A6F9DGX2"/>
<dbReference type="SUPFAM" id="SSF55154">
    <property type="entry name" value="CYTH-like phosphatases"/>
    <property type="match status" value="1"/>
</dbReference>
<organism evidence="2">
    <name type="scientific">Phallusia mammillata</name>
    <dbReference type="NCBI Taxonomy" id="59560"/>
    <lineage>
        <taxon>Eukaryota</taxon>
        <taxon>Metazoa</taxon>
        <taxon>Chordata</taxon>
        <taxon>Tunicata</taxon>
        <taxon>Ascidiacea</taxon>
        <taxon>Phlebobranchia</taxon>
        <taxon>Ascidiidae</taxon>
        <taxon>Phallusia</taxon>
    </lineage>
</organism>
<dbReference type="Pfam" id="PF01928">
    <property type="entry name" value="CYTH"/>
    <property type="match status" value="1"/>
</dbReference>
<dbReference type="EMBL" id="LR786852">
    <property type="protein sequence ID" value="CAB3262714.1"/>
    <property type="molecule type" value="mRNA"/>
</dbReference>
<dbReference type="SMART" id="SM01118">
    <property type="entry name" value="CYTH"/>
    <property type="match status" value="1"/>
</dbReference>
<feature type="domain" description="CYTH" evidence="1">
    <location>
        <begin position="2"/>
        <end position="172"/>
    </location>
</feature>
<dbReference type="PROSITE" id="PS51707">
    <property type="entry name" value="CYTH"/>
    <property type="match status" value="1"/>
</dbReference>
<dbReference type="CDD" id="cd07890">
    <property type="entry name" value="CYTH-like_AC_IV-like"/>
    <property type="match status" value="1"/>
</dbReference>
<evidence type="ECO:0000259" key="1">
    <source>
        <dbReference type="PROSITE" id="PS51707"/>
    </source>
</evidence>
<dbReference type="InterPro" id="IPR033469">
    <property type="entry name" value="CYTH-like_dom_sf"/>
</dbReference>
<accession>A0A6F9DGX2</accession>